<comment type="similarity">
    <text evidence="1">Belongs to the universal stress protein A family.</text>
</comment>
<gene>
    <name evidence="3" type="ORF">GCM10017584_21070</name>
</gene>
<name>A0A9W6HAK3_9MICO</name>
<accession>A0A9W6HAK3</accession>
<dbReference type="RefSeq" id="WP_271177197.1">
    <property type="nucleotide sequence ID" value="NZ_BAAAJO010000008.1"/>
</dbReference>
<dbReference type="Gene3D" id="3.40.50.620">
    <property type="entry name" value="HUPs"/>
    <property type="match status" value="2"/>
</dbReference>
<dbReference type="EMBL" id="BSEN01000009">
    <property type="protein sequence ID" value="GLJ76533.1"/>
    <property type="molecule type" value="Genomic_DNA"/>
</dbReference>
<dbReference type="AlphaFoldDB" id="A0A9W6HAK3"/>
<organism evidence="3 4">
    <name type="scientific">Leifsonia poae</name>
    <dbReference type="NCBI Taxonomy" id="110933"/>
    <lineage>
        <taxon>Bacteria</taxon>
        <taxon>Bacillati</taxon>
        <taxon>Actinomycetota</taxon>
        <taxon>Actinomycetes</taxon>
        <taxon>Micrococcales</taxon>
        <taxon>Microbacteriaceae</taxon>
        <taxon>Leifsonia</taxon>
    </lineage>
</organism>
<keyword evidence="4" id="KW-1185">Reference proteome</keyword>
<evidence type="ECO:0000259" key="2">
    <source>
        <dbReference type="Pfam" id="PF00582"/>
    </source>
</evidence>
<dbReference type="InterPro" id="IPR014729">
    <property type="entry name" value="Rossmann-like_a/b/a_fold"/>
</dbReference>
<feature type="domain" description="UspA" evidence="2">
    <location>
        <begin position="150"/>
        <end position="285"/>
    </location>
</feature>
<feature type="domain" description="UspA" evidence="2">
    <location>
        <begin position="10"/>
        <end position="142"/>
    </location>
</feature>
<proteinExistence type="inferred from homology"/>
<dbReference type="CDD" id="cd00293">
    <property type="entry name" value="USP-like"/>
    <property type="match status" value="1"/>
</dbReference>
<dbReference type="Pfam" id="PF00582">
    <property type="entry name" value="Usp"/>
    <property type="match status" value="2"/>
</dbReference>
<sequence>MTGQHDVVNRTTVVGVDGSASAMRALDWAADRVATRGGRLEILCVVDLAFGAALYGPRFDPVANASLILTRIEAAVRGRHPGLDLTTRWSDGRPAHELIRRSMDAALLVVGTDKTPGRAGPRIGTLPLTVAGKAGCPVAVIPDLGHTERHDVVVGIDASAEAMSALALGVREASWADDDVIALHAWSVPPVLRRDLTPDIHPDPRFEDAEQQIVLDAIHELGPTEAVRIVPEIVRLNAAHALVERASRARLLVVGSRGRGRIRSAMLGSVSHDVLTNITSPVIVVGDDYDFVTNEVDDSIEEDW</sequence>
<reference evidence="3" key="2">
    <citation type="submission" date="2023-01" db="EMBL/GenBank/DDBJ databases">
        <authorList>
            <person name="Sun Q."/>
            <person name="Evtushenko L."/>
        </authorList>
    </citation>
    <scope>NUCLEOTIDE SEQUENCE</scope>
    <source>
        <strain evidence="3">VKM Ac-1401</strain>
    </source>
</reference>
<evidence type="ECO:0000313" key="4">
    <source>
        <dbReference type="Proteomes" id="UP001142372"/>
    </source>
</evidence>
<dbReference type="Proteomes" id="UP001142372">
    <property type="component" value="Unassembled WGS sequence"/>
</dbReference>
<reference evidence="3" key="1">
    <citation type="journal article" date="2014" name="Int. J. Syst. Evol. Microbiol.">
        <title>Complete genome sequence of Corynebacterium casei LMG S-19264T (=DSM 44701T), isolated from a smear-ripened cheese.</title>
        <authorList>
            <consortium name="US DOE Joint Genome Institute (JGI-PGF)"/>
            <person name="Walter F."/>
            <person name="Albersmeier A."/>
            <person name="Kalinowski J."/>
            <person name="Ruckert C."/>
        </authorList>
    </citation>
    <scope>NUCLEOTIDE SEQUENCE</scope>
    <source>
        <strain evidence="3">VKM Ac-1401</strain>
    </source>
</reference>
<protein>
    <submittedName>
        <fullName evidence="3">Universal stress protein</fullName>
    </submittedName>
</protein>
<dbReference type="InterPro" id="IPR006015">
    <property type="entry name" value="Universal_stress_UspA"/>
</dbReference>
<evidence type="ECO:0000256" key="1">
    <source>
        <dbReference type="ARBA" id="ARBA00008791"/>
    </source>
</evidence>
<dbReference type="PRINTS" id="PR01438">
    <property type="entry name" value="UNVRSLSTRESS"/>
</dbReference>
<dbReference type="PANTHER" id="PTHR46268">
    <property type="entry name" value="STRESS RESPONSE PROTEIN NHAX"/>
    <property type="match status" value="1"/>
</dbReference>
<dbReference type="InterPro" id="IPR006016">
    <property type="entry name" value="UspA"/>
</dbReference>
<comment type="caution">
    <text evidence="3">The sequence shown here is derived from an EMBL/GenBank/DDBJ whole genome shotgun (WGS) entry which is preliminary data.</text>
</comment>
<evidence type="ECO:0000313" key="3">
    <source>
        <dbReference type="EMBL" id="GLJ76533.1"/>
    </source>
</evidence>
<dbReference type="SUPFAM" id="SSF52402">
    <property type="entry name" value="Adenine nucleotide alpha hydrolases-like"/>
    <property type="match status" value="2"/>
</dbReference>
<dbReference type="PANTHER" id="PTHR46268:SF6">
    <property type="entry name" value="UNIVERSAL STRESS PROTEIN UP12"/>
    <property type="match status" value="1"/>
</dbReference>